<proteinExistence type="predicted"/>
<reference evidence="3" key="1">
    <citation type="journal article" date="2022" name="Int. J. Syst. Evol. Microbiol.">
        <title>Anaeromyxobacter oryzae sp. nov., Anaeromyxobacter diazotrophicus sp. nov. and Anaeromyxobacter paludicola sp. nov., isolated from paddy soils.</title>
        <authorList>
            <person name="Itoh H."/>
            <person name="Xu Z."/>
            <person name="Mise K."/>
            <person name="Masuda Y."/>
            <person name="Ushijima N."/>
            <person name="Hayakawa C."/>
            <person name="Shiratori Y."/>
            <person name="Senoo K."/>
        </authorList>
    </citation>
    <scope>NUCLEOTIDE SEQUENCE [LARGE SCALE GENOMIC DNA]</scope>
    <source>
        <strain evidence="3">Red630</strain>
    </source>
</reference>
<evidence type="ECO:0000313" key="2">
    <source>
        <dbReference type="EMBL" id="BDG08431.1"/>
    </source>
</evidence>
<name>A0ABN6N610_9BACT</name>
<protein>
    <submittedName>
        <fullName evidence="2">Uncharacterized protein</fullName>
    </submittedName>
</protein>
<keyword evidence="3" id="KW-1185">Reference proteome</keyword>
<evidence type="ECO:0000256" key="1">
    <source>
        <dbReference type="SAM" id="Coils"/>
    </source>
</evidence>
<sequence length="108" mass="11703">MLDEMMRHPAVKKALERGEERVGKLVTQLLSNEKFVSGLQSVVASALSAKTAVDRGVKRTLQAVNLPSTEDVEELRRKLSDLESMLDQLADRVEQKGAAAPSGDKGAT</sequence>
<keyword evidence="1" id="KW-0175">Coiled coil</keyword>
<gene>
    <name evidence="2" type="ORF">AMPC_15440</name>
</gene>
<dbReference type="Proteomes" id="UP001162734">
    <property type="component" value="Chromosome"/>
</dbReference>
<organism evidence="2 3">
    <name type="scientific">Anaeromyxobacter paludicola</name>
    <dbReference type="NCBI Taxonomy" id="2918171"/>
    <lineage>
        <taxon>Bacteria</taxon>
        <taxon>Pseudomonadati</taxon>
        <taxon>Myxococcota</taxon>
        <taxon>Myxococcia</taxon>
        <taxon>Myxococcales</taxon>
        <taxon>Cystobacterineae</taxon>
        <taxon>Anaeromyxobacteraceae</taxon>
        <taxon>Anaeromyxobacter</taxon>
    </lineage>
</organism>
<dbReference type="EMBL" id="AP025592">
    <property type="protein sequence ID" value="BDG08431.1"/>
    <property type="molecule type" value="Genomic_DNA"/>
</dbReference>
<feature type="coiled-coil region" evidence="1">
    <location>
        <begin position="72"/>
        <end position="99"/>
    </location>
</feature>
<evidence type="ECO:0000313" key="3">
    <source>
        <dbReference type="Proteomes" id="UP001162734"/>
    </source>
</evidence>
<dbReference type="RefSeq" id="WP_248345610.1">
    <property type="nucleotide sequence ID" value="NZ_AP025592.1"/>
</dbReference>
<accession>A0ABN6N610</accession>